<proteinExistence type="predicted"/>
<gene>
    <name evidence="1" type="ORF">Fot_37708</name>
</gene>
<sequence length="121" mass="13394">MDGSGECLTMMRWILINYPPFSFVYEFLTRKKCRNLWDQILKGHGLFSVCLPGSNIGTLQISGYVKISGETISFTVNAGSLSDLSNLANTSLYGFEDYHGVASALSALFICGSPHLQERFQ</sequence>
<keyword evidence="2" id="KW-1185">Reference proteome</keyword>
<comment type="caution">
    <text evidence="1">The sequence shown here is derived from an EMBL/GenBank/DDBJ whole genome shotgun (WGS) entry which is preliminary data.</text>
</comment>
<dbReference type="EMBL" id="JBFOLJ010000011">
    <property type="protein sequence ID" value="KAL2493951.1"/>
    <property type="molecule type" value="Genomic_DNA"/>
</dbReference>
<accession>A0ABD1S0I4</accession>
<organism evidence="1 2">
    <name type="scientific">Forsythia ovata</name>
    <dbReference type="NCBI Taxonomy" id="205694"/>
    <lineage>
        <taxon>Eukaryota</taxon>
        <taxon>Viridiplantae</taxon>
        <taxon>Streptophyta</taxon>
        <taxon>Embryophyta</taxon>
        <taxon>Tracheophyta</taxon>
        <taxon>Spermatophyta</taxon>
        <taxon>Magnoliopsida</taxon>
        <taxon>eudicotyledons</taxon>
        <taxon>Gunneridae</taxon>
        <taxon>Pentapetalae</taxon>
        <taxon>asterids</taxon>
        <taxon>lamiids</taxon>
        <taxon>Lamiales</taxon>
        <taxon>Oleaceae</taxon>
        <taxon>Forsythieae</taxon>
        <taxon>Forsythia</taxon>
    </lineage>
</organism>
<evidence type="ECO:0000313" key="1">
    <source>
        <dbReference type="EMBL" id="KAL2493951.1"/>
    </source>
</evidence>
<dbReference type="AlphaFoldDB" id="A0ABD1S0I4"/>
<evidence type="ECO:0000313" key="2">
    <source>
        <dbReference type="Proteomes" id="UP001604277"/>
    </source>
</evidence>
<protein>
    <submittedName>
        <fullName evidence="1">LRR receptor-like serine/threonine-protein kinase</fullName>
    </submittedName>
</protein>
<reference evidence="2" key="1">
    <citation type="submission" date="2024-07" db="EMBL/GenBank/DDBJ databases">
        <title>Two chromosome-level genome assemblies of Korean endemic species Abeliophyllum distichum and Forsythia ovata (Oleaceae).</title>
        <authorList>
            <person name="Jang H."/>
        </authorList>
    </citation>
    <scope>NUCLEOTIDE SEQUENCE [LARGE SCALE GENOMIC DNA]</scope>
</reference>
<dbReference type="Proteomes" id="UP001604277">
    <property type="component" value="Unassembled WGS sequence"/>
</dbReference>
<name>A0ABD1S0I4_9LAMI</name>